<comment type="similarity">
    <text evidence="2">Belongs to the ABC transporter superfamily. ABCC family. Conjugate transporter (TC 3.A.1.208) subfamily.</text>
</comment>
<feature type="transmembrane region" description="Helical" evidence="10">
    <location>
        <begin position="805"/>
        <end position="829"/>
    </location>
</feature>
<accession>A0A409VFM3</accession>
<dbReference type="CDD" id="cd18606">
    <property type="entry name" value="ABC_6TM_YOR1_D2_like"/>
    <property type="match status" value="1"/>
</dbReference>
<feature type="domain" description="ABC transmembrane type-1" evidence="12">
    <location>
        <begin position="158"/>
        <end position="445"/>
    </location>
</feature>
<feature type="domain" description="ABC transmembrane type-1" evidence="12">
    <location>
        <begin position="809"/>
        <end position="1084"/>
    </location>
</feature>
<dbReference type="PROSITE" id="PS50929">
    <property type="entry name" value="ABC_TM1F"/>
    <property type="match status" value="2"/>
</dbReference>
<dbReference type="Pfam" id="PF00664">
    <property type="entry name" value="ABC_membrane"/>
    <property type="match status" value="2"/>
</dbReference>
<dbReference type="PROSITE" id="PS50893">
    <property type="entry name" value="ABC_TRANSPORTER_2"/>
    <property type="match status" value="2"/>
</dbReference>
<proteinExistence type="inferred from homology"/>
<dbReference type="FunFam" id="1.20.1560.10:FF:000010">
    <property type="entry name" value="Multidrug resistance-associated ABC transporter"/>
    <property type="match status" value="1"/>
</dbReference>
<evidence type="ECO:0000313" key="14">
    <source>
        <dbReference type="Proteomes" id="UP000284706"/>
    </source>
</evidence>
<dbReference type="GO" id="GO:0016887">
    <property type="term" value="F:ATP hydrolysis activity"/>
    <property type="evidence" value="ECO:0007669"/>
    <property type="project" value="InterPro"/>
</dbReference>
<evidence type="ECO:0000259" key="12">
    <source>
        <dbReference type="PROSITE" id="PS50929"/>
    </source>
</evidence>
<dbReference type="FunFam" id="3.40.50.300:FF:000565">
    <property type="entry name" value="ABC bile acid transporter"/>
    <property type="match status" value="1"/>
</dbReference>
<dbReference type="InterPro" id="IPR036640">
    <property type="entry name" value="ABC1_TM_sf"/>
</dbReference>
<feature type="domain" description="ABC transporter" evidence="11">
    <location>
        <begin position="1122"/>
        <end position="1365"/>
    </location>
</feature>
<dbReference type="CDD" id="cd18597">
    <property type="entry name" value="ABC_6TM_YOR1_D1_like"/>
    <property type="match status" value="1"/>
</dbReference>
<dbReference type="InterPro" id="IPR011527">
    <property type="entry name" value="ABC1_TM_dom"/>
</dbReference>
<dbReference type="PANTHER" id="PTHR24223">
    <property type="entry name" value="ATP-BINDING CASSETTE SUB-FAMILY C"/>
    <property type="match status" value="1"/>
</dbReference>
<dbReference type="InterPro" id="IPR003593">
    <property type="entry name" value="AAA+_ATPase"/>
</dbReference>
<dbReference type="Gene3D" id="1.20.1560.10">
    <property type="entry name" value="ABC transporter type 1, transmembrane domain"/>
    <property type="match status" value="2"/>
</dbReference>
<dbReference type="CDD" id="cd03250">
    <property type="entry name" value="ABCC_MRP_domain1"/>
    <property type="match status" value="1"/>
</dbReference>
<evidence type="ECO:0000259" key="11">
    <source>
        <dbReference type="PROSITE" id="PS50893"/>
    </source>
</evidence>
<feature type="domain" description="ABC transporter" evidence="11">
    <location>
        <begin position="510"/>
        <end position="736"/>
    </location>
</feature>
<dbReference type="SUPFAM" id="SSF90123">
    <property type="entry name" value="ABC transporter transmembrane region"/>
    <property type="match status" value="2"/>
</dbReference>
<sequence length="1383" mass="154012">MEEFPEYPPQPWYLRVPFAPSRHSGKEKPVEDTLPMTPEASAGFFSTLTFGWMTSLLTLGYTRPLQIPDLYALQDERSAARIGQLIEDSFERRCRTAETYNRRLEEGSIKPGYWQIAWWTFSGNRAEKEKHWRTVAGRRRPSLALSLNDSVKKWFWSAGLLKIICDTLTITSPLLVQAIINFTSDSYTTRSEGKSPPPLWKGVLLAIALFVMQLIAAFCQHHYWYRASTTGILLRGGLIASIYSRSFKLSSRARVALPNGLLLTHIASDVSRIDLSSGLAHIAWTSMVQIVIALIILLVNLGPSALAGFSLFLMGIPVQSWIVKRSYVARTKSMVFTDRRVKLIQQLLSGIRVIKFFAWEIPFLSILHGIRKNELRHIRRLLLIRASNNAVAASFPILATILAFICYSLSGHDLNPGIIFSSLSLFQLLKTPVMLLPISLSSITDAYNAISRLYCVFIAETTNDDRIINLDADFAVKVVHASFTWEVPAPANESSSKKKRRNKKKAAHNIYLAGPEKPPPNTNSTSAVFRLNDVNLLIPRGQLVAIVGHVGSGKSSLLQALIGEMRKTEGMVTLGGSVSYCPQTAWIQNATVRENICFGKPFDSGRYWKAIRDSCLEADLALLDNGDLTEIGEKGISLSGGQKQRLNICRSIYAGAAIQIFDDPLSALDAHVGKDVFQHVLRSHGQKTTRILVTHALHFLPQVDFIITVSDGQIAEQGSYEQLMANEEGAFSKFVKEFEHKQHEEAESVQEEEQEETTTASDSGPVASKEFKAPSKGLMQAEERAVGSVANSTYVTYVAAGKGRILLPLVLVFLVLSQAFNVFSSYWLVYWEERKWPESQGFYIGIYSGLGLAQAVTTFLLGSLFAMQAYFASRELHRAALDRVMHAPTSFFETTPLGRIMNRFSKDLDSVDNLLGDSWNSATTNLATIAGAVVLIAAVFPYFLIPVFILGVCYFYYSLFYRASNRELNRLNSILRSNLVAHFAESLSGSTTIRAYGEVERFRVENEKRIDNENRAYWMVIGSQRWVAIRLDTLGTLLVFIVAMLAVLARFVITPSQAGIMLSYILAIQSSLSLVVRQSATVETFMNSVERIIYYAKDVEQEKYEGHSDLRPPSSWPSTGRIEMIDLQLRYRPDLPLVLKGLSLQLRSGEKLGIVGRTGAGKSSIVVALYRLVELDSGSVKIDGVDISALDLETLRRSISIIPQEAVLFPGTVRSNLDPFGEHDDAILWDALKRAHLISNEEEKSHASALHANRVALDATIDDDGSNLSVGERSLLSLARALVRKSEILVLDEATASVDYETDKKIQCTIAHEFRDQIILCIAHRLHTVIGYDKVCVMDAGSVTELDTPANLFEKQGIFRSMCDQSGINFDDILLAQRSRFST</sequence>
<keyword evidence="8 10" id="KW-0472">Membrane</keyword>
<evidence type="ECO:0000313" key="13">
    <source>
        <dbReference type="EMBL" id="PPQ65049.1"/>
    </source>
</evidence>
<dbReference type="Proteomes" id="UP000284706">
    <property type="component" value="Unassembled WGS sequence"/>
</dbReference>
<dbReference type="SMART" id="SM00382">
    <property type="entry name" value="AAA"/>
    <property type="match status" value="2"/>
</dbReference>
<feature type="transmembrane region" description="Helical" evidence="10">
    <location>
        <begin position="841"/>
        <end position="866"/>
    </location>
</feature>
<keyword evidence="7 10" id="KW-1133">Transmembrane helix</keyword>
<feature type="transmembrane region" description="Helical" evidence="10">
    <location>
        <begin position="390"/>
        <end position="410"/>
    </location>
</feature>
<feature type="transmembrane region" description="Helical" evidence="10">
    <location>
        <begin position="42"/>
        <end position="61"/>
    </location>
</feature>
<dbReference type="InterPro" id="IPR003439">
    <property type="entry name" value="ABC_transporter-like_ATP-bd"/>
</dbReference>
<dbReference type="InParanoid" id="A0A409VFM3"/>
<feature type="region of interest" description="Disordered" evidence="9">
    <location>
        <begin position="742"/>
        <end position="768"/>
    </location>
</feature>
<feature type="transmembrane region" description="Helical" evidence="10">
    <location>
        <begin position="305"/>
        <end position="323"/>
    </location>
</feature>
<feature type="compositionally biased region" description="Acidic residues" evidence="9">
    <location>
        <begin position="747"/>
        <end position="756"/>
    </location>
</feature>
<keyword evidence="4 10" id="KW-0812">Transmembrane</keyword>
<keyword evidence="6" id="KW-0067">ATP-binding</keyword>
<feature type="transmembrane region" description="Helical" evidence="10">
    <location>
        <begin position="1034"/>
        <end position="1053"/>
    </location>
</feature>
<keyword evidence="3" id="KW-0813">Transport</keyword>
<dbReference type="Pfam" id="PF00005">
    <property type="entry name" value="ABC_tran"/>
    <property type="match status" value="2"/>
</dbReference>
<gene>
    <name evidence="13" type="ORF">CVT26_015745</name>
</gene>
<protein>
    <submittedName>
        <fullName evidence="13">Uncharacterized protein</fullName>
    </submittedName>
</protein>
<dbReference type="InterPro" id="IPR027417">
    <property type="entry name" value="P-loop_NTPase"/>
</dbReference>
<dbReference type="FunFam" id="3.40.50.300:FF:000997">
    <property type="entry name" value="Multidrug resistance-associated protein 1"/>
    <property type="match status" value="1"/>
</dbReference>
<keyword evidence="14" id="KW-1185">Reference proteome</keyword>
<reference evidence="13 14" key="1">
    <citation type="journal article" date="2018" name="Evol. Lett.">
        <title>Horizontal gene cluster transfer increased hallucinogenic mushroom diversity.</title>
        <authorList>
            <person name="Reynolds H.T."/>
            <person name="Vijayakumar V."/>
            <person name="Gluck-Thaler E."/>
            <person name="Korotkin H.B."/>
            <person name="Matheny P.B."/>
            <person name="Slot J.C."/>
        </authorList>
    </citation>
    <scope>NUCLEOTIDE SEQUENCE [LARGE SCALE GENOMIC DNA]</scope>
    <source>
        <strain evidence="13 14">SRW20</strain>
    </source>
</reference>
<evidence type="ECO:0000256" key="8">
    <source>
        <dbReference type="ARBA" id="ARBA00023136"/>
    </source>
</evidence>
<evidence type="ECO:0000256" key="10">
    <source>
        <dbReference type="SAM" id="Phobius"/>
    </source>
</evidence>
<evidence type="ECO:0000256" key="3">
    <source>
        <dbReference type="ARBA" id="ARBA00022448"/>
    </source>
</evidence>
<comment type="subcellular location">
    <subcellularLocation>
        <location evidence="1">Membrane</location>
        <topology evidence="1">Multi-pass membrane protein</topology>
    </subcellularLocation>
</comment>
<feature type="transmembrane region" description="Helical" evidence="10">
    <location>
        <begin position="199"/>
        <end position="218"/>
    </location>
</feature>
<dbReference type="SUPFAM" id="SSF52540">
    <property type="entry name" value="P-loop containing nucleoside triphosphate hydrolases"/>
    <property type="match status" value="2"/>
</dbReference>
<evidence type="ECO:0000256" key="5">
    <source>
        <dbReference type="ARBA" id="ARBA00022741"/>
    </source>
</evidence>
<evidence type="ECO:0000256" key="2">
    <source>
        <dbReference type="ARBA" id="ARBA00009726"/>
    </source>
</evidence>
<dbReference type="InterPro" id="IPR050173">
    <property type="entry name" value="ABC_transporter_C-like"/>
</dbReference>
<dbReference type="InterPro" id="IPR017871">
    <property type="entry name" value="ABC_transporter-like_CS"/>
</dbReference>
<dbReference type="PROSITE" id="PS00211">
    <property type="entry name" value="ABC_TRANSPORTER_1"/>
    <property type="match status" value="2"/>
</dbReference>
<evidence type="ECO:0000256" key="6">
    <source>
        <dbReference type="ARBA" id="ARBA00022840"/>
    </source>
</evidence>
<dbReference type="STRING" id="231916.A0A409VFM3"/>
<dbReference type="OrthoDB" id="6500128at2759"/>
<dbReference type="EMBL" id="NHYE01005658">
    <property type="protein sequence ID" value="PPQ65049.1"/>
    <property type="molecule type" value="Genomic_DNA"/>
</dbReference>
<comment type="caution">
    <text evidence="13">The sequence shown here is derived from an EMBL/GenBank/DDBJ whole genome shotgun (WGS) entry which is preliminary data.</text>
</comment>
<evidence type="ECO:0000256" key="1">
    <source>
        <dbReference type="ARBA" id="ARBA00004141"/>
    </source>
</evidence>
<organism evidence="13 14">
    <name type="scientific">Gymnopilus dilepis</name>
    <dbReference type="NCBI Taxonomy" id="231916"/>
    <lineage>
        <taxon>Eukaryota</taxon>
        <taxon>Fungi</taxon>
        <taxon>Dikarya</taxon>
        <taxon>Basidiomycota</taxon>
        <taxon>Agaricomycotina</taxon>
        <taxon>Agaricomycetes</taxon>
        <taxon>Agaricomycetidae</taxon>
        <taxon>Agaricales</taxon>
        <taxon>Agaricineae</taxon>
        <taxon>Hymenogastraceae</taxon>
        <taxon>Gymnopilus</taxon>
    </lineage>
</organism>
<evidence type="ECO:0000256" key="9">
    <source>
        <dbReference type="SAM" id="MobiDB-lite"/>
    </source>
</evidence>
<dbReference type="GO" id="GO:0140359">
    <property type="term" value="F:ABC-type transporter activity"/>
    <property type="evidence" value="ECO:0007669"/>
    <property type="project" value="InterPro"/>
</dbReference>
<dbReference type="GO" id="GO:0016020">
    <property type="term" value="C:membrane"/>
    <property type="evidence" value="ECO:0007669"/>
    <property type="project" value="UniProtKB-SubCell"/>
</dbReference>
<dbReference type="FunFam" id="1.20.1560.10:FF:000006">
    <property type="entry name" value="ATP-binding cassette, sub-family C (CFTR/MRP), member 9"/>
    <property type="match status" value="1"/>
</dbReference>
<dbReference type="Gene3D" id="3.40.50.300">
    <property type="entry name" value="P-loop containing nucleotide triphosphate hydrolases"/>
    <property type="match status" value="2"/>
</dbReference>
<keyword evidence="5" id="KW-0547">Nucleotide-binding</keyword>
<name>A0A409VFM3_9AGAR</name>
<evidence type="ECO:0000256" key="4">
    <source>
        <dbReference type="ARBA" id="ARBA00022692"/>
    </source>
</evidence>
<dbReference type="GO" id="GO:0005524">
    <property type="term" value="F:ATP binding"/>
    <property type="evidence" value="ECO:0007669"/>
    <property type="project" value="UniProtKB-KW"/>
</dbReference>
<dbReference type="PANTHER" id="PTHR24223:SF456">
    <property type="entry name" value="MULTIDRUG RESISTANCE-ASSOCIATED PROTEIN LETHAL(2)03659"/>
    <property type="match status" value="1"/>
</dbReference>
<dbReference type="CDD" id="cd03244">
    <property type="entry name" value="ABCC_MRP_domain2"/>
    <property type="match status" value="1"/>
</dbReference>
<feature type="transmembrane region" description="Helical" evidence="10">
    <location>
        <begin position="278"/>
        <end position="299"/>
    </location>
</feature>
<evidence type="ECO:0000256" key="7">
    <source>
        <dbReference type="ARBA" id="ARBA00022989"/>
    </source>
</evidence>
<feature type="transmembrane region" description="Helical" evidence="10">
    <location>
        <begin position="929"/>
        <end position="957"/>
    </location>
</feature>